<dbReference type="Pfam" id="PF09832">
    <property type="entry name" value="DUF2059"/>
    <property type="match status" value="1"/>
</dbReference>
<organism evidence="2 3">
    <name type="scientific">Prevotella pallens</name>
    <dbReference type="NCBI Taxonomy" id="60133"/>
    <lineage>
        <taxon>Bacteria</taxon>
        <taxon>Pseudomonadati</taxon>
        <taxon>Bacteroidota</taxon>
        <taxon>Bacteroidia</taxon>
        <taxon>Bacteroidales</taxon>
        <taxon>Prevotellaceae</taxon>
        <taxon>Prevotella</taxon>
    </lineage>
</organism>
<dbReference type="Proteomes" id="UP000254235">
    <property type="component" value="Unassembled WGS sequence"/>
</dbReference>
<protein>
    <submittedName>
        <fullName evidence="2">Uncharacterized protein conserved in bacteria</fullName>
    </submittedName>
</protein>
<dbReference type="AlphaFoldDB" id="A0A379EZ64"/>
<evidence type="ECO:0000313" key="2">
    <source>
        <dbReference type="EMBL" id="SUC11394.1"/>
    </source>
</evidence>
<feature type="domain" description="DUF2059" evidence="1">
    <location>
        <begin position="78"/>
        <end position="135"/>
    </location>
</feature>
<gene>
    <name evidence="2" type="ORF">NCTC13043_00239</name>
</gene>
<dbReference type="InterPro" id="IPR018637">
    <property type="entry name" value="DUF2059"/>
</dbReference>
<proteinExistence type="predicted"/>
<dbReference type="EMBL" id="UGTP01000001">
    <property type="protein sequence ID" value="SUC11394.1"/>
    <property type="molecule type" value="Genomic_DNA"/>
</dbReference>
<name>A0A379EZ64_9BACT</name>
<reference evidence="2 3" key="1">
    <citation type="submission" date="2018-06" db="EMBL/GenBank/DDBJ databases">
        <authorList>
            <consortium name="Pathogen Informatics"/>
            <person name="Doyle S."/>
        </authorList>
    </citation>
    <scope>NUCLEOTIDE SEQUENCE [LARGE SCALE GENOMIC DNA]</scope>
    <source>
        <strain evidence="2 3">NCTC13043</strain>
    </source>
</reference>
<evidence type="ECO:0000259" key="1">
    <source>
        <dbReference type="Pfam" id="PF09832"/>
    </source>
</evidence>
<sequence length="151" mass="16945">MAIPCNVSAQNNDAPVAEAPSADYVATIDKLLEVSGSKETMKAQFPVLMNTLKNMLPNIPEDVFAKIEAKYRELFINRMVEFYAPIYNRYFTLEELKNYIAFYETDLGRKIAKVNPTLMGDLFQVGEQAGAFIMQSVIAELESKGFDTKGL</sequence>
<evidence type="ECO:0000313" key="3">
    <source>
        <dbReference type="Proteomes" id="UP000254235"/>
    </source>
</evidence>
<accession>A0A379EZ64</accession>